<protein>
    <submittedName>
        <fullName evidence="2">Uncharacterized protein</fullName>
    </submittedName>
</protein>
<name>A0A0E0KPM3_ORYPU</name>
<reference evidence="2" key="2">
    <citation type="submission" date="2018-05" db="EMBL/GenBank/DDBJ databases">
        <title>OpunRS2 (Oryza punctata Reference Sequence Version 2).</title>
        <authorList>
            <person name="Zhang J."/>
            <person name="Kudrna D."/>
            <person name="Lee S."/>
            <person name="Talag J."/>
            <person name="Welchert J."/>
            <person name="Wing R.A."/>
        </authorList>
    </citation>
    <scope>NUCLEOTIDE SEQUENCE [LARGE SCALE GENOMIC DNA]</scope>
</reference>
<keyword evidence="3" id="KW-1185">Reference proteome</keyword>
<dbReference type="AlphaFoldDB" id="A0A0E0KPM3"/>
<dbReference type="EnsemblPlants" id="OPUNC04G08000.1">
    <property type="protein sequence ID" value="OPUNC04G08000.1"/>
    <property type="gene ID" value="OPUNC04G08000"/>
</dbReference>
<evidence type="ECO:0000313" key="3">
    <source>
        <dbReference type="Proteomes" id="UP000026962"/>
    </source>
</evidence>
<feature type="chain" id="PRO_5002365294" evidence="1">
    <location>
        <begin position="26"/>
        <end position="66"/>
    </location>
</feature>
<proteinExistence type="predicted"/>
<evidence type="ECO:0000256" key="1">
    <source>
        <dbReference type="SAM" id="SignalP"/>
    </source>
</evidence>
<dbReference type="HOGENOM" id="CLU_2835632_0_0_1"/>
<reference evidence="2" key="1">
    <citation type="submission" date="2015-04" db="UniProtKB">
        <authorList>
            <consortium name="EnsemblPlants"/>
        </authorList>
    </citation>
    <scope>IDENTIFICATION</scope>
</reference>
<sequence length="66" mass="6997">MLTALLSGRLPWALLSPAVLAPASCSRWPESEKMMPISKLATPLAGFLGGFRRGGHHDEDGAVARP</sequence>
<feature type="signal peptide" evidence="1">
    <location>
        <begin position="1"/>
        <end position="25"/>
    </location>
</feature>
<accession>A0A0E0KPM3</accession>
<organism evidence="2">
    <name type="scientific">Oryza punctata</name>
    <name type="common">Red rice</name>
    <dbReference type="NCBI Taxonomy" id="4537"/>
    <lineage>
        <taxon>Eukaryota</taxon>
        <taxon>Viridiplantae</taxon>
        <taxon>Streptophyta</taxon>
        <taxon>Embryophyta</taxon>
        <taxon>Tracheophyta</taxon>
        <taxon>Spermatophyta</taxon>
        <taxon>Magnoliopsida</taxon>
        <taxon>Liliopsida</taxon>
        <taxon>Poales</taxon>
        <taxon>Poaceae</taxon>
        <taxon>BOP clade</taxon>
        <taxon>Oryzoideae</taxon>
        <taxon>Oryzeae</taxon>
        <taxon>Oryzinae</taxon>
        <taxon>Oryza</taxon>
    </lineage>
</organism>
<dbReference type="Gramene" id="OPUNC04G08000.1">
    <property type="protein sequence ID" value="OPUNC04G08000.1"/>
    <property type="gene ID" value="OPUNC04G08000"/>
</dbReference>
<dbReference type="Proteomes" id="UP000026962">
    <property type="component" value="Chromosome 4"/>
</dbReference>
<keyword evidence="1" id="KW-0732">Signal</keyword>
<evidence type="ECO:0000313" key="2">
    <source>
        <dbReference type="EnsemblPlants" id="OPUNC04G08000.1"/>
    </source>
</evidence>